<evidence type="ECO:0000313" key="2">
    <source>
        <dbReference type="EMBL" id="OGF81385.1"/>
    </source>
</evidence>
<gene>
    <name evidence="2" type="ORF">A2924_03225</name>
</gene>
<dbReference type="EMBL" id="MFIA01000042">
    <property type="protein sequence ID" value="OGF81385.1"/>
    <property type="molecule type" value="Genomic_DNA"/>
</dbReference>
<feature type="region of interest" description="Disordered" evidence="1">
    <location>
        <begin position="94"/>
        <end position="129"/>
    </location>
</feature>
<comment type="caution">
    <text evidence="2">The sequence shown here is derived from an EMBL/GenBank/DDBJ whole genome shotgun (WGS) entry which is preliminary data.</text>
</comment>
<accession>A0A1F5X0G5</accession>
<dbReference type="AlphaFoldDB" id="A0A1F5X0G5"/>
<dbReference type="Proteomes" id="UP000178046">
    <property type="component" value="Unassembled WGS sequence"/>
</dbReference>
<sequence length="129" mass="14295">MPTNRRFTEDELLKGEGVITEFNVFVGNWGTIGGKGLVDGEHGKMRVRYANLFFGHVRPRQIDGLDTYEGIRLRYVALPAGAGYDTGLVLRAEAVEGETSGHRNERDNGSRRKERPSKIGDPRYAGGTD</sequence>
<name>A0A1F5X0G5_9BACT</name>
<evidence type="ECO:0000256" key="1">
    <source>
        <dbReference type="SAM" id="MobiDB-lite"/>
    </source>
</evidence>
<organism evidence="2 3">
    <name type="scientific">Candidatus Giovannonibacteria bacterium RIFCSPLOWO2_01_FULL_44_16</name>
    <dbReference type="NCBI Taxonomy" id="1798348"/>
    <lineage>
        <taxon>Bacteria</taxon>
        <taxon>Candidatus Giovannoniibacteriota</taxon>
    </lineage>
</organism>
<evidence type="ECO:0000313" key="3">
    <source>
        <dbReference type="Proteomes" id="UP000178046"/>
    </source>
</evidence>
<feature type="compositionally biased region" description="Basic and acidic residues" evidence="1">
    <location>
        <begin position="99"/>
        <end position="121"/>
    </location>
</feature>
<protein>
    <submittedName>
        <fullName evidence="2">Uncharacterized protein</fullName>
    </submittedName>
</protein>
<reference evidence="2 3" key="1">
    <citation type="journal article" date="2016" name="Nat. Commun.">
        <title>Thousands of microbial genomes shed light on interconnected biogeochemical processes in an aquifer system.</title>
        <authorList>
            <person name="Anantharaman K."/>
            <person name="Brown C.T."/>
            <person name="Hug L.A."/>
            <person name="Sharon I."/>
            <person name="Castelle C.J."/>
            <person name="Probst A.J."/>
            <person name="Thomas B.C."/>
            <person name="Singh A."/>
            <person name="Wilkins M.J."/>
            <person name="Karaoz U."/>
            <person name="Brodie E.L."/>
            <person name="Williams K.H."/>
            <person name="Hubbard S.S."/>
            <person name="Banfield J.F."/>
        </authorList>
    </citation>
    <scope>NUCLEOTIDE SEQUENCE [LARGE SCALE GENOMIC DNA]</scope>
</reference>
<proteinExistence type="predicted"/>